<accession>A0ABT4U3N7</accession>
<proteinExistence type="predicted"/>
<comment type="caution">
    <text evidence="2">The sequence shown here is derived from an EMBL/GenBank/DDBJ whole genome shotgun (WGS) entry which is preliminary data.</text>
</comment>
<dbReference type="EMBL" id="JAQFWQ010000032">
    <property type="protein sequence ID" value="MDA2811569.1"/>
    <property type="molecule type" value="Genomic_DNA"/>
</dbReference>
<dbReference type="RefSeq" id="WP_270686024.1">
    <property type="nucleotide sequence ID" value="NZ_JAQFWQ010000032.1"/>
</dbReference>
<protein>
    <submittedName>
        <fullName evidence="2">DUF397 domain-containing protein</fullName>
    </submittedName>
</protein>
<gene>
    <name evidence="2" type="ORF">O4J56_13085</name>
</gene>
<organism evidence="2 3">
    <name type="scientific">Nocardiopsis endophytica</name>
    <dbReference type="NCBI Taxonomy" id="3018445"/>
    <lineage>
        <taxon>Bacteria</taxon>
        <taxon>Bacillati</taxon>
        <taxon>Actinomycetota</taxon>
        <taxon>Actinomycetes</taxon>
        <taxon>Streptosporangiales</taxon>
        <taxon>Nocardiopsidaceae</taxon>
        <taxon>Nocardiopsis</taxon>
    </lineage>
</organism>
<sequence length="61" mass="6731">MTSSDGFCKSSYSGNAEACVEVATASMTTAVRDSQHPDRGHLLFSSTEWRAFLHEVKHDQL</sequence>
<name>A0ABT4U3N7_9ACTN</name>
<reference evidence="2 3" key="1">
    <citation type="submission" date="2023-01" db="EMBL/GenBank/DDBJ databases">
        <title>Draft genome sequence of Nocardiopsis sp. RSe5-2 isolated from halophytes.</title>
        <authorList>
            <person name="Duangmal K."/>
            <person name="Chantavorakit T."/>
        </authorList>
    </citation>
    <scope>NUCLEOTIDE SEQUENCE [LARGE SCALE GENOMIC DNA]</scope>
    <source>
        <strain evidence="2 3">RSe5-2</strain>
    </source>
</reference>
<feature type="domain" description="DUF397" evidence="1">
    <location>
        <begin position="8"/>
        <end position="57"/>
    </location>
</feature>
<keyword evidence="3" id="KW-1185">Reference proteome</keyword>
<dbReference type="Proteomes" id="UP001527866">
    <property type="component" value="Unassembled WGS sequence"/>
</dbReference>
<evidence type="ECO:0000313" key="3">
    <source>
        <dbReference type="Proteomes" id="UP001527866"/>
    </source>
</evidence>
<dbReference type="InterPro" id="IPR007278">
    <property type="entry name" value="DUF397"/>
</dbReference>
<evidence type="ECO:0000259" key="1">
    <source>
        <dbReference type="Pfam" id="PF04149"/>
    </source>
</evidence>
<evidence type="ECO:0000313" key="2">
    <source>
        <dbReference type="EMBL" id="MDA2811569.1"/>
    </source>
</evidence>
<dbReference type="Pfam" id="PF04149">
    <property type="entry name" value="DUF397"/>
    <property type="match status" value="1"/>
</dbReference>